<dbReference type="Gene3D" id="1.10.1070.20">
    <property type="match status" value="1"/>
</dbReference>
<proteinExistence type="predicted"/>
<name>A0A6N8IHH8_9ACTN</name>
<gene>
    <name evidence="3" type="ORF">GO738_02770</name>
</gene>
<feature type="region of interest" description="Disordered" evidence="1">
    <location>
        <begin position="201"/>
        <end position="220"/>
    </location>
</feature>
<feature type="domain" description="Helix-turn-helix" evidence="2">
    <location>
        <begin position="1"/>
        <end position="45"/>
    </location>
</feature>
<dbReference type="InterPro" id="IPR041657">
    <property type="entry name" value="HTH_17"/>
</dbReference>
<evidence type="ECO:0000256" key="1">
    <source>
        <dbReference type="SAM" id="MobiDB-lite"/>
    </source>
</evidence>
<dbReference type="Proteomes" id="UP000468327">
    <property type="component" value="Unassembled WGS sequence"/>
</dbReference>
<sequence>MLTTKEAAERLGVSVRRVNALIAAGGLQAERFGRSWMVDERSVEERVALDRGPGRLKMDERDPGNLVRYTLMNRNHSVLDFTYNRRTRQTADLVVREGSDWKPLGIGLRERDPNRYDLAAWISARSIPDLRPNLSPVLRETEAANAADLMFASWGLNLSDQYWFKPEGADLDWHAINYFENGYEERYGEMLLDGSRTAAPEVDAGPRCSSSPDSATPGMLPKTWTRENGVDYLVKGGTGGENREPYHEVLASRLLARLCDEGEYVPYELVKRHGRAYSRCATMVTAETELVAAADVLVGFGVSEGRDPYHGYRKACYELGVPCAETLIGKMLVADHLMANFDRHTHNFGLIRNVEALDGYRVAPLFDHGCGFYSRATVEELLVGRYLWESHPFRRYPSQQLALVEDMGWYDPQRLDGFLDEVVEVLAENPGADGRFVEAVRGQTAKQIETVNDLAAERCAVFGGFGQVP</sequence>
<dbReference type="Pfam" id="PF12728">
    <property type="entry name" value="HTH_17"/>
    <property type="match status" value="1"/>
</dbReference>
<dbReference type="InterPro" id="IPR010093">
    <property type="entry name" value="SinI_DNA-bd"/>
</dbReference>
<evidence type="ECO:0000259" key="2">
    <source>
        <dbReference type="Pfam" id="PF12728"/>
    </source>
</evidence>
<evidence type="ECO:0000313" key="4">
    <source>
        <dbReference type="Proteomes" id="UP000468327"/>
    </source>
</evidence>
<dbReference type="NCBIfam" id="TIGR01764">
    <property type="entry name" value="excise"/>
    <property type="match status" value="1"/>
</dbReference>
<reference evidence="3 4" key="1">
    <citation type="submission" date="2019-11" db="EMBL/GenBank/DDBJ databases">
        <title>Whole genome shotgun sequencing (WGS) data from Adlercreutzia equolifaciens ResAG-91, Eggerthella lenta MRI-F36, MRI-F37, MRI-F40, ResAG-49, ResAG-88, ResAG-121, ResAG-145, and Gordonibacter sp. ResAG-5, ResAG-26, ResAG-43, ResAG-50, ResAG-59.</title>
        <authorList>
            <person name="Stoll D.A."/>
            <person name="Danylec N."/>
            <person name="Franz C.M.A.P."/>
            <person name="Huch M."/>
        </authorList>
    </citation>
    <scope>NUCLEOTIDE SEQUENCE [LARGE SCALE GENOMIC DNA]</scope>
    <source>
        <strain evidence="3 4">ResAG-59</strain>
    </source>
</reference>
<organism evidence="3 4">
    <name type="scientific">Gordonibacter urolithinfaciens</name>
    <dbReference type="NCBI Taxonomy" id="1335613"/>
    <lineage>
        <taxon>Bacteria</taxon>
        <taxon>Bacillati</taxon>
        <taxon>Actinomycetota</taxon>
        <taxon>Coriobacteriia</taxon>
        <taxon>Eggerthellales</taxon>
        <taxon>Eggerthellaceae</taxon>
        <taxon>Gordonibacter</taxon>
    </lineage>
</organism>
<comment type="caution">
    <text evidence="3">The sequence shown here is derived from an EMBL/GenBank/DDBJ whole genome shotgun (WGS) entry which is preliminary data.</text>
</comment>
<dbReference type="GO" id="GO:0003677">
    <property type="term" value="F:DNA binding"/>
    <property type="evidence" value="ECO:0007669"/>
    <property type="project" value="InterPro"/>
</dbReference>
<accession>A0A6N8IHH8</accession>
<protein>
    <submittedName>
        <fullName evidence="3">Helix-turn-helix domain-containing protein</fullName>
    </submittedName>
</protein>
<evidence type="ECO:0000313" key="3">
    <source>
        <dbReference type="EMBL" id="MVN14283.1"/>
    </source>
</evidence>
<dbReference type="AlphaFoldDB" id="A0A6N8IHH8"/>
<dbReference type="EMBL" id="WPOC01000003">
    <property type="protein sequence ID" value="MVN14283.1"/>
    <property type="molecule type" value="Genomic_DNA"/>
</dbReference>
<keyword evidence="4" id="KW-1185">Reference proteome</keyword>
<dbReference type="RefSeq" id="WP_157004761.1">
    <property type="nucleotide sequence ID" value="NZ_DBEZYS010000285.1"/>
</dbReference>